<dbReference type="InParanoid" id="O62159"/>
<dbReference type="SMR" id="O62159"/>
<keyword evidence="4 5" id="KW-0539">Nucleus</keyword>
<dbReference type="GO" id="GO:0006357">
    <property type="term" value="P:regulation of transcription by RNA polymerase II"/>
    <property type="evidence" value="ECO:0000318"/>
    <property type="project" value="GO_Central"/>
</dbReference>
<feature type="compositionally biased region" description="Polar residues" evidence="6">
    <location>
        <begin position="120"/>
        <end position="132"/>
    </location>
</feature>
<dbReference type="Bgee" id="WBGene00007058">
    <property type="expression patterns" value="Expressed in pharyngeal muscle cell (C elegans) and 3 other cell types or tissues"/>
</dbReference>
<dbReference type="Proteomes" id="UP000001940">
    <property type="component" value="Chromosome IV"/>
</dbReference>
<dbReference type="WormBase" id="F13G11.1b">
    <property type="protein sequence ID" value="CE17661"/>
    <property type="gene ID" value="WBGene00007058"/>
    <property type="gene designation" value="dmd-6"/>
</dbReference>
<evidence type="ECO:0000259" key="7">
    <source>
        <dbReference type="PROSITE" id="PS50809"/>
    </source>
</evidence>
<dbReference type="UCSC" id="F13G11.1a">
    <property type="organism name" value="c. elegans"/>
</dbReference>
<evidence type="ECO:0000256" key="3">
    <source>
        <dbReference type="ARBA" id="ARBA00023125"/>
    </source>
</evidence>
<dbReference type="SUPFAM" id="SSF82927">
    <property type="entry name" value="Cysteine-rich DNA binding domain, (DM domain)"/>
    <property type="match status" value="1"/>
</dbReference>
<evidence type="ECO:0000256" key="1">
    <source>
        <dbReference type="ARBA" id="ARBA00022723"/>
    </source>
</evidence>
<dbReference type="EMBL" id="BX284604">
    <property type="protein sequence ID" value="CAB05899.1"/>
    <property type="molecule type" value="Genomic_DNA"/>
</dbReference>
<dbReference type="PROSITE" id="PS40000">
    <property type="entry name" value="DM_1"/>
    <property type="match status" value="1"/>
</dbReference>
<dbReference type="GeneID" id="178392"/>
<protein>
    <submittedName>
        <fullName evidence="8">DM domain-containing protein</fullName>
    </submittedName>
</protein>
<sequence>MSPHIIATVTIDDEHHHHHHRSNENYSPSSQDMDSPKPKGRILYCRKCEGHGEKVILKNHSPQCPYILCNCKSCEKLNYKRLKSFNKRNKEKIELAAALNAKRHAPESGSSVDDEEGFSRRSSFCSKTSTPDMDSETRTSSTTPITRSNSTMPTANGLEGRSGSLGHMTVMSYDIWKAKCASERKRLEEERLTKPELFTRSPSPGPMRKRAHTFVAPPTIHTPDIPVVAAKKMSLDEKVKGKFITLPTIPAMRIFVNEEDEDVKPVTQMQLAQPIALTPSPQMSLASTLAQIPMSTPVCMPSMITPTSFLDIPSTSSPMLPFQISTTTSPMLQRQTPILTPQMSPFKPVGVATPQPPALSNLSAGQELSSFILHSVVLQAQQAQQKTAQQLIPTSMPSELESTLSLLRLQQSSLGDLIKLSGIQLPTLPTTQPMLTPQMPTLPMMQKALPTVLPGSFQPFLQPTLFTNPV</sequence>
<dbReference type="OrthoDB" id="5856755at2759"/>
<dbReference type="eggNOG" id="KOG3815">
    <property type="taxonomic scope" value="Eukaryota"/>
</dbReference>
<dbReference type="PIR" id="T20851">
    <property type="entry name" value="T20851"/>
</dbReference>
<dbReference type="SMART" id="SM00301">
    <property type="entry name" value="DM"/>
    <property type="match status" value="1"/>
</dbReference>
<keyword evidence="1 5" id="KW-0479">Metal-binding</keyword>
<dbReference type="GO" id="GO:0000978">
    <property type="term" value="F:RNA polymerase II cis-regulatory region sequence-specific DNA binding"/>
    <property type="evidence" value="ECO:0000318"/>
    <property type="project" value="GO_Central"/>
</dbReference>
<keyword evidence="3 5" id="KW-0238">DNA-binding</keyword>
<dbReference type="PROSITE" id="PS50809">
    <property type="entry name" value="DM_2"/>
    <property type="match status" value="1"/>
</dbReference>
<evidence type="ECO:0000256" key="5">
    <source>
        <dbReference type="PROSITE-ProRule" id="PRU00070"/>
    </source>
</evidence>
<dbReference type="GO" id="GO:0000981">
    <property type="term" value="F:DNA-binding transcription factor activity, RNA polymerase II-specific"/>
    <property type="evidence" value="ECO:0000318"/>
    <property type="project" value="GO_Central"/>
</dbReference>
<dbReference type="OMA" id="TNIRTFQ"/>
<dbReference type="HOGENOM" id="CLU_048941_0_0_1"/>
<dbReference type="IntAct" id="O62159">
    <property type="interactions" value="35"/>
</dbReference>
<dbReference type="GO" id="GO:0046872">
    <property type="term" value="F:metal ion binding"/>
    <property type="evidence" value="ECO:0007669"/>
    <property type="project" value="UniProtKB-KW"/>
</dbReference>
<evidence type="ECO:0000256" key="4">
    <source>
        <dbReference type="ARBA" id="ARBA00023242"/>
    </source>
</evidence>
<dbReference type="RefSeq" id="NP_001370045.1">
    <property type="nucleotide sequence ID" value="NM_001383245.2"/>
</dbReference>
<dbReference type="Gene3D" id="4.10.1040.10">
    <property type="entry name" value="DM DNA-binding domain"/>
    <property type="match status" value="1"/>
</dbReference>
<dbReference type="GO" id="GO:0007548">
    <property type="term" value="P:sex differentiation"/>
    <property type="evidence" value="ECO:0000318"/>
    <property type="project" value="GO_Central"/>
</dbReference>
<dbReference type="ExpressionAtlas" id="O62159">
    <property type="expression patterns" value="baseline and differential"/>
</dbReference>
<organism evidence="8 9">
    <name type="scientific">Caenorhabditis elegans</name>
    <dbReference type="NCBI Taxonomy" id="6239"/>
    <lineage>
        <taxon>Eukaryota</taxon>
        <taxon>Metazoa</taxon>
        <taxon>Ecdysozoa</taxon>
        <taxon>Nematoda</taxon>
        <taxon>Chromadorea</taxon>
        <taxon>Rhabditida</taxon>
        <taxon>Rhabditina</taxon>
        <taxon>Rhabditomorpha</taxon>
        <taxon>Rhabditoidea</taxon>
        <taxon>Rhabditidae</taxon>
        <taxon>Peloderinae</taxon>
        <taxon>Caenorhabditis</taxon>
    </lineage>
</organism>
<dbReference type="InterPro" id="IPR001275">
    <property type="entry name" value="DM_DNA-bd"/>
</dbReference>
<feature type="DNA-binding region" description="DM" evidence="5">
    <location>
        <begin position="45"/>
        <end position="88"/>
    </location>
</feature>
<dbReference type="FunCoup" id="O62159">
    <property type="interactions" value="181"/>
</dbReference>
<keyword evidence="2 5" id="KW-0862">Zinc</keyword>
<keyword evidence="9" id="KW-1185">Reference proteome</keyword>
<evidence type="ECO:0000256" key="2">
    <source>
        <dbReference type="ARBA" id="ARBA00022833"/>
    </source>
</evidence>
<evidence type="ECO:0000313" key="10">
    <source>
        <dbReference type="WormBase" id="F13G11.1b"/>
    </source>
</evidence>
<dbReference type="AlphaFoldDB" id="O62159"/>
<dbReference type="InterPro" id="IPR036407">
    <property type="entry name" value="DM_DNA-bd_sf"/>
</dbReference>
<accession>O62159</accession>
<dbReference type="PaxDb" id="6239-F13G11.1b.1"/>
<feature type="region of interest" description="Disordered" evidence="6">
    <location>
        <begin position="7"/>
        <end position="37"/>
    </location>
</feature>
<gene>
    <name evidence="8 10" type="primary">dmd-6</name>
    <name evidence="8" type="ORF">CELE_F13G11.1</name>
    <name evidence="10" type="ORF">F13G11.1</name>
</gene>
<dbReference type="AGR" id="WB:WBGene00007058"/>
<dbReference type="GO" id="GO:0005634">
    <property type="term" value="C:nucleus"/>
    <property type="evidence" value="ECO:0000318"/>
    <property type="project" value="GO_Central"/>
</dbReference>
<dbReference type="Pfam" id="PF00751">
    <property type="entry name" value="DM"/>
    <property type="match status" value="1"/>
</dbReference>
<name>O62159_CAEEL</name>
<evidence type="ECO:0000256" key="6">
    <source>
        <dbReference type="SAM" id="MobiDB-lite"/>
    </source>
</evidence>
<feature type="domain" description="DM" evidence="7">
    <location>
        <begin position="45"/>
        <end position="88"/>
    </location>
</feature>
<evidence type="ECO:0000313" key="9">
    <source>
        <dbReference type="Proteomes" id="UP000001940"/>
    </source>
</evidence>
<feature type="region of interest" description="Disordered" evidence="6">
    <location>
        <begin position="101"/>
        <end position="163"/>
    </location>
</feature>
<comment type="subcellular location">
    <subcellularLocation>
        <location evidence="5">Nucleus</location>
    </subcellularLocation>
</comment>
<proteinExistence type="predicted"/>
<dbReference type="STRING" id="6239.F13G11.1b.3"/>
<feature type="compositionally biased region" description="Polar residues" evidence="6">
    <location>
        <begin position="24"/>
        <end position="33"/>
    </location>
</feature>
<feature type="compositionally biased region" description="Low complexity" evidence="6">
    <location>
        <begin position="138"/>
        <end position="151"/>
    </location>
</feature>
<reference evidence="8 9" key="1">
    <citation type="journal article" date="1998" name="Science">
        <title>Genome sequence of the nematode C. elegans: a platform for investigating biology.</title>
        <authorList>
            <consortium name="The C. elegans sequencing consortium"/>
            <person name="Sulson J.E."/>
            <person name="Waterston R."/>
        </authorList>
    </citation>
    <scope>NUCLEOTIDE SEQUENCE [LARGE SCALE GENOMIC DNA]</scope>
    <source>
        <strain evidence="8 9">Bristol N2</strain>
    </source>
</reference>
<dbReference type="CTD" id="178392"/>
<evidence type="ECO:0000313" key="8">
    <source>
        <dbReference type="EMBL" id="CAB05899.1"/>
    </source>
</evidence>